<reference evidence="1" key="1">
    <citation type="submission" date="2024-09" db="EMBL/GenBank/DDBJ databases">
        <title>Black Yeasts Isolated from many extreme environments.</title>
        <authorList>
            <person name="Coleine C."/>
            <person name="Stajich J.E."/>
            <person name="Selbmann L."/>
        </authorList>
    </citation>
    <scope>NUCLEOTIDE SEQUENCE</scope>
    <source>
        <strain evidence="1">CCFEE 5737</strain>
    </source>
</reference>
<organism evidence="1 2">
    <name type="scientific">Coniosporium uncinatum</name>
    <dbReference type="NCBI Taxonomy" id="93489"/>
    <lineage>
        <taxon>Eukaryota</taxon>
        <taxon>Fungi</taxon>
        <taxon>Dikarya</taxon>
        <taxon>Ascomycota</taxon>
        <taxon>Pezizomycotina</taxon>
        <taxon>Dothideomycetes</taxon>
        <taxon>Dothideomycetes incertae sedis</taxon>
        <taxon>Coniosporium</taxon>
    </lineage>
</organism>
<proteinExistence type="predicted"/>
<keyword evidence="2" id="KW-1185">Reference proteome</keyword>
<name>A0ACC3DT10_9PEZI</name>
<feature type="non-terminal residue" evidence="1">
    <location>
        <position position="226"/>
    </location>
</feature>
<accession>A0ACC3DT10</accession>
<sequence>MVKLILLLVPHLTGNVHIQVNPFDSYSTERMVKGAQRIVGIFQHVDTTFDASRVCIKIPSTWEGLQACKELEEMGIKTLATTLFCLEQAVLAGSNGCTYIAPYVNELRVHVDDGYKHESPNFLLCIQAQKYFERHGQRTLVLPASLTSVQECMSLAGARHITIAPHLLYALAKTKCDDRYTEAFPSLFEKEGDAEAPRRMDFATAADFRIAMTRRNDGKEEGKLIQ</sequence>
<comment type="caution">
    <text evidence="1">The sequence shown here is derived from an EMBL/GenBank/DDBJ whole genome shotgun (WGS) entry which is preliminary data.</text>
</comment>
<gene>
    <name evidence="1" type="ORF">LTS18_003825</name>
</gene>
<dbReference type="EMBL" id="JAWDJW010000900">
    <property type="protein sequence ID" value="KAK3079823.1"/>
    <property type="molecule type" value="Genomic_DNA"/>
</dbReference>
<dbReference type="Proteomes" id="UP001186974">
    <property type="component" value="Unassembled WGS sequence"/>
</dbReference>
<protein>
    <submittedName>
        <fullName evidence="1">Uncharacterized protein</fullName>
    </submittedName>
</protein>
<evidence type="ECO:0000313" key="1">
    <source>
        <dbReference type="EMBL" id="KAK3079823.1"/>
    </source>
</evidence>
<evidence type="ECO:0000313" key="2">
    <source>
        <dbReference type="Proteomes" id="UP001186974"/>
    </source>
</evidence>